<dbReference type="Pfam" id="PF00355">
    <property type="entry name" value="Rieske"/>
    <property type="match status" value="1"/>
</dbReference>
<evidence type="ECO:0000313" key="6">
    <source>
        <dbReference type="EMBL" id="SAL05962.1"/>
    </source>
</evidence>
<dbReference type="InterPro" id="IPR036922">
    <property type="entry name" value="Rieske_2Fe-2S_sf"/>
</dbReference>
<dbReference type="OrthoDB" id="9769355at2"/>
<organism evidence="6 7">
    <name type="scientific">Caballeronia calidae</name>
    <dbReference type="NCBI Taxonomy" id="1777139"/>
    <lineage>
        <taxon>Bacteria</taxon>
        <taxon>Pseudomonadati</taxon>
        <taxon>Pseudomonadota</taxon>
        <taxon>Betaproteobacteria</taxon>
        <taxon>Burkholderiales</taxon>
        <taxon>Burkholderiaceae</taxon>
        <taxon>Caballeronia</taxon>
    </lineage>
</organism>
<dbReference type="SUPFAM" id="SSF50022">
    <property type="entry name" value="ISP domain"/>
    <property type="match status" value="1"/>
</dbReference>
<keyword evidence="7" id="KW-1185">Reference proteome</keyword>
<proteinExistence type="predicted"/>
<dbReference type="PROSITE" id="PS51296">
    <property type="entry name" value="RIESKE"/>
    <property type="match status" value="1"/>
</dbReference>
<evidence type="ECO:0000259" key="5">
    <source>
        <dbReference type="PROSITE" id="PS51296"/>
    </source>
</evidence>
<dbReference type="PANTHER" id="PTHR21496:SF23">
    <property type="entry name" value="3-PHENYLPROPIONATE_CINNAMIC ACID DIOXYGENASE FERREDOXIN SUBUNIT"/>
    <property type="match status" value="1"/>
</dbReference>
<dbReference type="RefSeq" id="WP_062611908.1">
    <property type="nucleotide sequence ID" value="NZ_FCOX02000096.1"/>
</dbReference>
<dbReference type="EMBL" id="FCOX02000096">
    <property type="protein sequence ID" value="SAL05962.1"/>
    <property type="molecule type" value="Genomic_DNA"/>
</dbReference>
<accession>A0A158EGE9</accession>
<evidence type="ECO:0000256" key="2">
    <source>
        <dbReference type="ARBA" id="ARBA00022723"/>
    </source>
</evidence>
<keyword evidence="6" id="KW-0560">Oxidoreductase</keyword>
<dbReference type="Proteomes" id="UP000071859">
    <property type="component" value="Unassembled WGS sequence"/>
</dbReference>
<keyword evidence="1" id="KW-0001">2Fe-2S</keyword>
<gene>
    <name evidence="6" type="primary">hcaC</name>
    <name evidence="6" type="ORF">AWB78_07800</name>
</gene>
<sequence>MRYVVGAVSDLPPGSSTIVYPDKVKSGIGVFNVEGQFYALKNTCPHMGGPLCKGKVRGTSQAELPADRLPEMHWVRDGEIVACPWHHWEFEIKTGRTIFESKQKVRSYPVKVESPEELERLKAGVETVPVTIEGATVVLEV</sequence>
<dbReference type="GO" id="GO:0051537">
    <property type="term" value="F:2 iron, 2 sulfur cluster binding"/>
    <property type="evidence" value="ECO:0007669"/>
    <property type="project" value="UniProtKB-KW"/>
</dbReference>
<keyword evidence="2" id="KW-0479">Metal-binding</keyword>
<dbReference type="CDD" id="cd03467">
    <property type="entry name" value="Rieske"/>
    <property type="match status" value="1"/>
</dbReference>
<dbReference type="AlphaFoldDB" id="A0A158EGE9"/>
<dbReference type="GO" id="GO:0046872">
    <property type="term" value="F:metal ion binding"/>
    <property type="evidence" value="ECO:0007669"/>
    <property type="project" value="UniProtKB-KW"/>
</dbReference>
<evidence type="ECO:0000256" key="1">
    <source>
        <dbReference type="ARBA" id="ARBA00022714"/>
    </source>
</evidence>
<protein>
    <submittedName>
        <fullName evidence="6">3-phenylpropionate/cinnamic acid dioxygenase ferredoxin subunit</fullName>
    </submittedName>
</protein>
<reference evidence="6" key="1">
    <citation type="submission" date="2016-01" db="EMBL/GenBank/DDBJ databases">
        <authorList>
            <person name="Peeters C."/>
        </authorList>
    </citation>
    <scope>NUCLEOTIDE SEQUENCE</scope>
    <source>
        <strain evidence="6">LMG 29321</strain>
    </source>
</reference>
<evidence type="ECO:0000256" key="4">
    <source>
        <dbReference type="ARBA" id="ARBA00023014"/>
    </source>
</evidence>
<evidence type="ECO:0000313" key="7">
    <source>
        <dbReference type="Proteomes" id="UP000071859"/>
    </source>
</evidence>
<name>A0A158EGE9_9BURK</name>
<dbReference type="Gene3D" id="2.102.10.10">
    <property type="entry name" value="Rieske [2Fe-2S] iron-sulphur domain"/>
    <property type="match status" value="1"/>
</dbReference>
<keyword evidence="3" id="KW-0408">Iron</keyword>
<dbReference type="InterPro" id="IPR017941">
    <property type="entry name" value="Rieske_2Fe-2S"/>
</dbReference>
<evidence type="ECO:0000256" key="3">
    <source>
        <dbReference type="ARBA" id="ARBA00023004"/>
    </source>
</evidence>
<feature type="domain" description="Rieske" evidence="5">
    <location>
        <begin position="3"/>
        <end position="119"/>
    </location>
</feature>
<keyword evidence="4" id="KW-0411">Iron-sulfur</keyword>
<dbReference type="PANTHER" id="PTHR21496">
    <property type="entry name" value="FERREDOXIN-RELATED"/>
    <property type="match status" value="1"/>
</dbReference>
<comment type="caution">
    <text evidence="6">The sequence shown here is derived from an EMBL/GenBank/DDBJ whole genome shotgun (WGS) entry which is preliminary data.</text>
</comment>
<keyword evidence="6" id="KW-0223">Dioxygenase</keyword>
<dbReference type="GO" id="GO:0051213">
    <property type="term" value="F:dioxygenase activity"/>
    <property type="evidence" value="ECO:0007669"/>
    <property type="project" value="UniProtKB-KW"/>
</dbReference>